<keyword evidence="14" id="KW-1185">Reference proteome</keyword>
<dbReference type="PIRSF" id="PIRSF000654">
    <property type="entry name" value="Integrin-linked_kinase"/>
    <property type="match status" value="1"/>
</dbReference>
<dbReference type="Gene3D" id="1.10.510.10">
    <property type="entry name" value="Transferase(Phosphotransferase) domain 1"/>
    <property type="match status" value="1"/>
</dbReference>
<dbReference type="Proteomes" id="UP000000226">
    <property type="component" value="Chromosome 3"/>
</dbReference>
<dbReference type="eggNOG" id="KOG1187">
    <property type="taxonomic scope" value="Eukaryota"/>
</dbReference>
<dbReference type="SUPFAM" id="SSF56112">
    <property type="entry name" value="Protein kinase-like (PK-like)"/>
    <property type="match status" value="1"/>
</dbReference>
<evidence type="ECO:0000256" key="9">
    <source>
        <dbReference type="ARBA" id="ARBA00023136"/>
    </source>
</evidence>
<keyword evidence="8 11" id="KW-0067">ATP-binding</keyword>
<protein>
    <recommendedName>
        <fullName evidence="12">Protein kinase domain-containing protein</fullName>
    </recommendedName>
</protein>
<dbReference type="PROSITE" id="PS50011">
    <property type="entry name" value="PROTEIN_KINASE_DOM"/>
    <property type="match status" value="1"/>
</dbReference>
<dbReference type="InterPro" id="IPR017441">
    <property type="entry name" value="Protein_kinase_ATP_BS"/>
</dbReference>
<accession>V7CAE2</accession>
<name>V7CAE2_PHAVU</name>
<keyword evidence="7" id="KW-0418">Kinase</keyword>
<dbReference type="SMR" id="V7CAE2"/>
<comment type="similarity">
    <text evidence="2">Belongs to the protein kinase superfamily. Ser/Thr protein kinase family.</text>
</comment>
<comment type="subcellular location">
    <subcellularLocation>
        <location evidence="1">Cell membrane</location>
        <topology evidence="1">Lipid-anchor</topology>
    </subcellularLocation>
</comment>
<evidence type="ECO:0000313" key="14">
    <source>
        <dbReference type="Proteomes" id="UP000000226"/>
    </source>
</evidence>
<dbReference type="Gramene" id="ESW26230">
    <property type="protein sequence ID" value="ESW26230"/>
    <property type="gene ID" value="PHAVU_003G101800g"/>
</dbReference>
<sequence length="335" mass="38017">SKSAKVFTFRELASATKDFRSKFLLGRGGFGRVYKGQLRNGQEIAVKLLDRSSEQGDQEFFAEVEMLSLLHHPNLVTLIGCCSERDQRVLVYEYMPLGSLEDHLYDVPLDKEPLDWKTRMKIANGAAKGLEYLHVCADQSVIFREFKASNILLGEGYHAMLSDFGVAKFGPLGDSSHVSTREVGTYGYCAPEYMVTGHLTPKCDVYGFGVVLLELISGRKVFDKTRSPGMRNLVMWAEPIFKDRNQFHRLVDPLLKGYFPMEGLHQAISVAAMCLHEDADRRPVIRDVVSALTYLESQYYDPNESHRGRKGTWLNKLEKKRESWSENTTCRGRKG</sequence>
<evidence type="ECO:0000256" key="3">
    <source>
        <dbReference type="ARBA" id="ARBA00022475"/>
    </source>
</evidence>
<dbReference type="PANTHER" id="PTHR47985:SF4">
    <property type="entry name" value="SERINE_THREONINE-PROTEIN KINASE PBL27"/>
    <property type="match status" value="1"/>
</dbReference>
<feature type="non-terminal residue" evidence="13">
    <location>
        <position position="1"/>
    </location>
</feature>
<feature type="binding site" evidence="11">
    <location>
        <position position="47"/>
    </location>
    <ligand>
        <name>ATP</name>
        <dbReference type="ChEBI" id="CHEBI:30616"/>
    </ligand>
</feature>
<keyword evidence="5" id="KW-0808">Transferase</keyword>
<evidence type="ECO:0000256" key="10">
    <source>
        <dbReference type="ARBA" id="ARBA00023288"/>
    </source>
</evidence>
<dbReference type="InterPro" id="IPR000719">
    <property type="entry name" value="Prot_kinase_dom"/>
</dbReference>
<dbReference type="OMA" id="WSENTTC"/>
<dbReference type="OrthoDB" id="4062651at2759"/>
<proteinExistence type="inferred from homology"/>
<dbReference type="FunFam" id="1.10.510.10:FF:000032">
    <property type="entry name" value="Serine/threonine-protein kinase PBS1"/>
    <property type="match status" value="1"/>
</dbReference>
<evidence type="ECO:0000256" key="11">
    <source>
        <dbReference type="PROSITE-ProRule" id="PRU10141"/>
    </source>
</evidence>
<keyword evidence="10" id="KW-0449">Lipoprotein</keyword>
<evidence type="ECO:0000256" key="5">
    <source>
        <dbReference type="ARBA" id="ARBA00022679"/>
    </source>
</evidence>
<dbReference type="InterPro" id="IPR011009">
    <property type="entry name" value="Kinase-like_dom_sf"/>
</dbReference>
<dbReference type="GO" id="GO:0004674">
    <property type="term" value="F:protein serine/threonine kinase activity"/>
    <property type="evidence" value="ECO:0007669"/>
    <property type="project" value="UniProtKB-KW"/>
</dbReference>
<evidence type="ECO:0000259" key="12">
    <source>
        <dbReference type="PROSITE" id="PS50011"/>
    </source>
</evidence>
<evidence type="ECO:0000313" key="13">
    <source>
        <dbReference type="EMBL" id="ESW26230.1"/>
    </source>
</evidence>
<keyword evidence="6 11" id="KW-0547">Nucleotide-binding</keyword>
<dbReference type="Pfam" id="PF00069">
    <property type="entry name" value="Pkinase"/>
    <property type="match status" value="1"/>
</dbReference>
<feature type="domain" description="Protein kinase" evidence="12">
    <location>
        <begin position="19"/>
        <end position="295"/>
    </location>
</feature>
<dbReference type="Gene3D" id="3.30.200.20">
    <property type="entry name" value="Phosphorylase Kinase, domain 1"/>
    <property type="match status" value="1"/>
</dbReference>
<evidence type="ECO:0000256" key="7">
    <source>
        <dbReference type="ARBA" id="ARBA00022777"/>
    </source>
</evidence>
<evidence type="ECO:0000256" key="6">
    <source>
        <dbReference type="ARBA" id="ARBA00022741"/>
    </source>
</evidence>
<reference evidence="14" key="1">
    <citation type="journal article" date="2014" name="Nat. Genet.">
        <title>A reference genome for common bean and genome-wide analysis of dual domestications.</title>
        <authorList>
            <person name="Schmutz J."/>
            <person name="McClean P.E."/>
            <person name="Mamidi S."/>
            <person name="Wu G.A."/>
            <person name="Cannon S.B."/>
            <person name="Grimwood J."/>
            <person name="Jenkins J."/>
            <person name="Shu S."/>
            <person name="Song Q."/>
            <person name="Chavarro C."/>
            <person name="Torres-Torres M."/>
            <person name="Geffroy V."/>
            <person name="Moghaddam S.M."/>
            <person name="Gao D."/>
            <person name="Abernathy B."/>
            <person name="Barry K."/>
            <person name="Blair M."/>
            <person name="Brick M.A."/>
            <person name="Chovatia M."/>
            <person name="Gepts P."/>
            <person name="Goodstein D.M."/>
            <person name="Gonzales M."/>
            <person name="Hellsten U."/>
            <person name="Hyten D.L."/>
            <person name="Jia G."/>
            <person name="Kelly J.D."/>
            <person name="Kudrna D."/>
            <person name="Lee R."/>
            <person name="Richard M.M."/>
            <person name="Miklas P.N."/>
            <person name="Osorno J.M."/>
            <person name="Rodrigues J."/>
            <person name="Thareau V."/>
            <person name="Urrea C.A."/>
            <person name="Wang M."/>
            <person name="Yu Y."/>
            <person name="Zhang M."/>
            <person name="Wing R.A."/>
            <person name="Cregan P.B."/>
            <person name="Rokhsar D.S."/>
            <person name="Jackson S.A."/>
        </authorList>
    </citation>
    <scope>NUCLEOTIDE SEQUENCE [LARGE SCALE GENOMIC DNA]</scope>
    <source>
        <strain evidence="14">cv. G19833</strain>
    </source>
</reference>
<gene>
    <name evidence="13" type="ORF">PHAVU_003G101800g</name>
</gene>
<evidence type="ECO:0000256" key="1">
    <source>
        <dbReference type="ARBA" id="ARBA00004193"/>
    </source>
</evidence>
<dbReference type="PANTHER" id="PTHR47985">
    <property type="entry name" value="OS07G0668900 PROTEIN"/>
    <property type="match status" value="1"/>
</dbReference>
<keyword evidence="4" id="KW-0723">Serine/threonine-protein kinase</keyword>
<keyword evidence="3" id="KW-1003">Cell membrane</keyword>
<dbReference type="PROSITE" id="PS00107">
    <property type="entry name" value="PROTEIN_KINASE_ATP"/>
    <property type="match status" value="1"/>
</dbReference>
<dbReference type="FunFam" id="3.30.200.20:FF:000162">
    <property type="entry name" value="Adenine nucleotide alpha hydrolase-like domain kinase"/>
    <property type="match status" value="1"/>
</dbReference>
<dbReference type="GO" id="GO:0005886">
    <property type="term" value="C:plasma membrane"/>
    <property type="evidence" value="ECO:0007669"/>
    <property type="project" value="UniProtKB-SubCell"/>
</dbReference>
<dbReference type="AlphaFoldDB" id="V7CAE2"/>
<evidence type="ECO:0000256" key="8">
    <source>
        <dbReference type="ARBA" id="ARBA00022840"/>
    </source>
</evidence>
<dbReference type="EMBL" id="CM002290">
    <property type="protein sequence ID" value="ESW26230.1"/>
    <property type="molecule type" value="Genomic_DNA"/>
</dbReference>
<evidence type="ECO:0000256" key="4">
    <source>
        <dbReference type="ARBA" id="ARBA00022527"/>
    </source>
</evidence>
<organism evidence="13 14">
    <name type="scientific">Phaseolus vulgaris</name>
    <name type="common">Kidney bean</name>
    <name type="synonym">French bean</name>
    <dbReference type="NCBI Taxonomy" id="3885"/>
    <lineage>
        <taxon>Eukaryota</taxon>
        <taxon>Viridiplantae</taxon>
        <taxon>Streptophyta</taxon>
        <taxon>Embryophyta</taxon>
        <taxon>Tracheophyta</taxon>
        <taxon>Spermatophyta</taxon>
        <taxon>Magnoliopsida</taxon>
        <taxon>eudicotyledons</taxon>
        <taxon>Gunneridae</taxon>
        <taxon>Pentapetalae</taxon>
        <taxon>rosids</taxon>
        <taxon>fabids</taxon>
        <taxon>Fabales</taxon>
        <taxon>Fabaceae</taxon>
        <taxon>Papilionoideae</taxon>
        <taxon>50 kb inversion clade</taxon>
        <taxon>NPAAA clade</taxon>
        <taxon>indigoferoid/millettioid clade</taxon>
        <taxon>Phaseoleae</taxon>
        <taxon>Phaseolus</taxon>
    </lineage>
</organism>
<dbReference type="GO" id="GO:0005524">
    <property type="term" value="F:ATP binding"/>
    <property type="evidence" value="ECO:0007669"/>
    <property type="project" value="UniProtKB-UniRule"/>
</dbReference>
<keyword evidence="9" id="KW-0472">Membrane</keyword>
<evidence type="ECO:0000256" key="2">
    <source>
        <dbReference type="ARBA" id="ARBA00008684"/>
    </source>
</evidence>